<dbReference type="EMBL" id="PFCB01000022">
    <property type="protein sequence ID" value="PIR74369.1"/>
    <property type="molecule type" value="Genomic_DNA"/>
</dbReference>
<dbReference type="InterPro" id="IPR050194">
    <property type="entry name" value="Glycosyltransferase_grp1"/>
</dbReference>
<dbReference type="Proteomes" id="UP000230154">
    <property type="component" value="Unassembled WGS sequence"/>
</dbReference>
<protein>
    <recommendedName>
        <fullName evidence="1">Glycosyl transferase family 1 domain-containing protein</fullName>
    </recommendedName>
</protein>
<dbReference type="SUPFAM" id="SSF53756">
    <property type="entry name" value="UDP-Glycosyltransferase/glycogen phosphorylase"/>
    <property type="match status" value="1"/>
</dbReference>
<reference evidence="3" key="1">
    <citation type="submission" date="2017-09" db="EMBL/GenBank/DDBJ databases">
        <title>Depth-based differentiation of microbial function through sediment-hosted aquifers and enrichment of novel symbionts in the deep terrestrial subsurface.</title>
        <authorList>
            <person name="Probst A.J."/>
            <person name="Ladd B."/>
            <person name="Jarett J.K."/>
            <person name="Geller-Mcgrath D.E."/>
            <person name="Sieber C.M.K."/>
            <person name="Emerson J.B."/>
            <person name="Anantharaman K."/>
            <person name="Thomas B.C."/>
            <person name="Malmstrom R."/>
            <person name="Stieglmeier M."/>
            <person name="Klingl A."/>
            <person name="Woyke T."/>
            <person name="Ryan C.M."/>
            <person name="Banfield J.F."/>
        </authorList>
    </citation>
    <scope>NUCLEOTIDE SEQUENCE [LARGE SCALE GENOMIC DNA]</scope>
</reference>
<dbReference type="PANTHER" id="PTHR45947">
    <property type="entry name" value="SULFOQUINOVOSYL TRANSFERASE SQD2"/>
    <property type="match status" value="1"/>
</dbReference>
<name>A0A2H0TQF2_9BACT</name>
<sequence length="427" mass="48400">MVIDTDGIDTEHIKINKNVCMNFLIISPNSPQLSIGGVERYIKNLIEYCERQEGRYYFILPSKTKDAIIKQKNVTIYYRESLDMAPRPGKGLDIGLASKKTVKSKSHEFFSFLNTFIEQKEIDAVIAQNFHVGLPPSYSLLVNMICHAKDVPLFLQLHSFSTNELQTELINNLFWQKIICVSKSVAGDVFQKGSNIKSLTTKYLGVNIKEFNQVVNKKWLKKKLKLSQEKKVILCASRILHGYKDIIQEKGFINLLDAFSKIAHQDESLRLLLAIGKPPARLHIQFQEALKKLEGFIQIHGVEDQVIVRTFKLEEMPRVYAGSDVFVLASENETFGQVYLEAMACGLPVLGTKVGGVPEIIEDGVNGYLTIPNDASHLSNRLLSLLNDKDVRQLFIANGLKTIDRQFNSEKTFKTLFSFIEKTLLKI</sequence>
<dbReference type="InterPro" id="IPR001296">
    <property type="entry name" value="Glyco_trans_1"/>
</dbReference>
<evidence type="ECO:0000313" key="2">
    <source>
        <dbReference type="EMBL" id="PIR74369.1"/>
    </source>
</evidence>
<dbReference type="Pfam" id="PF00534">
    <property type="entry name" value="Glycos_transf_1"/>
    <property type="match status" value="1"/>
</dbReference>
<dbReference type="GO" id="GO:0016758">
    <property type="term" value="F:hexosyltransferase activity"/>
    <property type="evidence" value="ECO:0007669"/>
    <property type="project" value="TreeGrafter"/>
</dbReference>
<accession>A0A2H0TQF2</accession>
<comment type="caution">
    <text evidence="2">The sequence shown here is derived from an EMBL/GenBank/DDBJ whole genome shotgun (WGS) entry which is preliminary data.</text>
</comment>
<evidence type="ECO:0000259" key="1">
    <source>
        <dbReference type="Pfam" id="PF00534"/>
    </source>
</evidence>
<feature type="domain" description="Glycosyl transferase family 1" evidence="1">
    <location>
        <begin position="221"/>
        <end position="400"/>
    </location>
</feature>
<dbReference type="PANTHER" id="PTHR45947:SF3">
    <property type="entry name" value="SULFOQUINOVOSYL TRANSFERASE SQD2"/>
    <property type="match status" value="1"/>
</dbReference>
<dbReference type="CDD" id="cd03801">
    <property type="entry name" value="GT4_PimA-like"/>
    <property type="match status" value="1"/>
</dbReference>
<evidence type="ECO:0000313" key="3">
    <source>
        <dbReference type="Proteomes" id="UP000230154"/>
    </source>
</evidence>
<dbReference type="Gene3D" id="3.40.50.2000">
    <property type="entry name" value="Glycogen Phosphorylase B"/>
    <property type="match status" value="2"/>
</dbReference>
<organism evidence="2 3">
    <name type="scientific">Candidatus Magasanikbacteria bacterium CG10_big_fil_rev_8_21_14_0_10_47_10</name>
    <dbReference type="NCBI Taxonomy" id="1974652"/>
    <lineage>
        <taxon>Bacteria</taxon>
        <taxon>Candidatus Magasanikiibacteriota</taxon>
    </lineage>
</organism>
<gene>
    <name evidence="2" type="ORF">COU35_02880</name>
</gene>
<proteinExistence type="predicted"/>
<dbReference type="AlphaFoldDB" id="A0A2H0TQF2"/>